<keyword evidence="1" id="KW-0594">Phospholipid biosynthesis</keyword>
<evidence type="ECO:0000256" key="5">
    <source>
        <dbReference type="ARBA" id="ARBA00038874"/>
    </source>
</evidence>
<evidence type="ECO:0000313" key="6">
    <source>
        <dbReference type="EMBL" id="KAG8226117.1"/>
    </source>
</evidence>
<comment type="caution">
    <text evidence="6">The sequence shown here is derived from an EMBL/GenBank/DDBJ whole genome shotgun (WGS) entry which is preliminary data.</text>
</comment>
<reference evidence="6" key="2">
    <citation type="submission" date="2017-10" db="EMBL/GenBank/DDBJ databases">
        <title>Ladona fulva Genome sequencing and assembly.</title>
        <authorList>
            <person name="Murali S."/>
            <person name="Richards S."/>
            <person name="Bandaranaike D."/>
            <person name="Bellair M."/>
            <person name="Blankenburg K."/>
            <person name="Chao H."/>
            <person name="Dinh H."/>
            <person name="Doddapaneni H."/>
            <person name="Dugan-Rocha S."/>
            <person name="Elkadiri S."/>
            <person name="Gnanaolivu R."/>
            <person name="Hernandez B."/>
            <person name="Skinner E."/>
            <person name="Javaid M."/>
            <person name="Lee S."/>
            <person name="Li M."/>
            <person name="Ming W."/>
            <person name="Munidasa M."/>
            <person name="Muniz J."/>
            <person name="Nguyen L."/>
            <person name="Hughes D."/>
            <person name="Osuji N."/>
            <person name="Pu L.-L."/>
            <person name="Puazo M."/>
            <person name="Qu C."/>
            <person name="Quiroz J."/>
            <person name="Raj R."/>
            <person name="Weissenberger G."/>
            <person name="Xin Y."/>
            <person name="Zou X."/>
            <person name="Han Y."/>
            <person name="Worley K."/>
            <person name="Muzny D."/>
            <person name="Gibbs R."/>
        </authorList>
    </citation>
    <scope>NUCLEOTIDE SEQUENCE</scope>
    <source>
        <strain evidence="6">Sampled in the wild</strain>
    </source>
</reference>
<comment type="similarity">
    <text evidence="4">Belongs to the choline/ethanolamine kinase family.</text>
</comment>
<dbReference type="Proteomes" id="UP000792457">
    <property type="component" value="Unassembled WGS sequence"/>
</dbReference>
<dbReference type="Gene3D" id="3.30.200.20">
    <property type="entry name" value="Phosphorylase Kinase, domain 1"/>
    <property type="match status" value="1"/>
</dbReference>
<proteinExistence type="inferred from homology"/>
<protein>
    <recommendedName>
        <fullName evidence="5">ethanolamine kinase</fullName>
        <ecNumber evidence="5">2.7.1.82</ecNumber>
    </recommendedName>
</protein>
<dbReference type="CDD" id="cd05157">
    <property type="entry name" value="ETNK_euk"/>
    <property type="match status" value="1"/>
</dbReference>
<gene>
    <name evidence="6" type="ORF">J437_LFUL006747</name>
</gene>
<keyword evidence="1" id="KW-0443">Lipid metabolism</keyword>
<evidence type="ECO:0000256" key="4">
    <source>
        <dbReference type="ARBA" id="ARBA00038211"/>
    </source>
</evidence>
<dbReference type="EC" id="2.7.1.82" evidence="5"/>
<dbReference type="PANTHER" id="PTHR22603:SF66">
    <property type="entry name" value="ETHANOLAMINE KINASE"/>
    <property type="match status" value="1"/>
</dbReference>
<dbReference type="Pfam" id="PF01633">
    <property type="entry name" value="Choline_kinase"/>
    <property type="match status" value="1"/>
</dbReference>
<accession>A0A8K0NY80</accession>
<dbReference type="OrthoDB" id="10267235at2759"/>
<keyword evidence="7" id="KW-1185">Reference proteome</keyword>
<keyword evidence="2" id="KW-1208">Phospholipid metabolism</keyword>
<dbReference type="GO" id="GO:0004305">
    <property type="term" value="F:ethanolamine kinase activity"/>
    <property type="evidence" value="ECO:0007669"/>
    <property type="project" value="UniProtKB-EC"/>
</dbReference>
<evidence type="ECO:0000256" key="2">
    <source>
        <dbReference type="ARBA" id="ARBA00023264"/>
    </source>
</evidence>
<dbReference type="GO" id="GO:0005737">
    <property type="term" value="C:cytoplasm"/>
    <property type="evidence" value="ECO:0007669"/>
    <property type="project" value="TreeGrafter"/>
</dbReference>
<name>A0A8K0NY80_LADFU</name>
<dbReference type="InterPro" id="IPR011009">
    <property type="entry name" value="Kinase-like_dom_sf"/>
</dbReference>
<organism evidence="6 7">
    <name type="scientific">Ladona fulva</name>
    <name type="common">Scarce chaser dragonfly</name>
    <name type="synonym">Libellula fulva</name>
    <dbReference type="NCBI Taxonomy" id="123851"/>
    <lineage>
        <taxon>Eukaryota</taxon>
        <taxon>Metazoa</taxon>
        <taxon>Ecdysozoa</taxon>
        <taxon>Arthropoda</taxon>
        <taxon>Hexapoda</taxon>
        <taxon>Insecta</taxon>
        <taxon>Pterygota</taxon>
        <taxon>Palaeoptera</taxon>
        <taxon>Odonata</taxon>
        <taxon>Epiprocta</taxon>
        <taxon>Anisoptera</taxon>
        <taxon>Libelluloidea</taxon>
        <taxon>Libellulidae</taxon>
        <taxon>Ladona</taxon>
    </lineage>
</organism>
<dbReference type="PANTHER" id="PTHR22603">
    <property type="entry name" value="CHOLINE/ETHANOALAMINE KINASE"/>
    <property type="match status" value="1"/>
</dbReference>
<comment type="pathway">
    <text evidence="3">Phospholipid metabolism; phosphatidylethanolamine biosynthesis; phosphatidylethanolamine from ethanolamine: step 1/3.</text>
</comment>
<dbReference type="SUPFAM" id="SSF56112">
    <property type="entry name" value="Protein kinase-like (PK-like)"/>
    <property type="match status" value="1"/>
</dbReference>
<dbReference type="EMBL" id="KZ308267">
    <property type="protein sequence ID" value="KAG8226117.1"/>
    <property type="molecule type" value="Genomic_DNA"/>
</dbReference>
<evidence type="ECO:0000256" key="1">
    <source>
        <dbReference type="ARBA" id="ARBA00023209"/>
    </source>
</evidence>
<evidence type="ECO:0000256" key="3">
    <source>
        <dbReference type="ARBA" id="ARBA00037883"/>
    </source>
</evidence>
<dbReference type="GO" id="GO:0006646">
    <property type="term" value="P:phosphatidylethanolamine biosynthetic process"/>
    <property type="evidence" value="ECO:0007669"/>
    <property type="project" value="TreeGrafter"/>
</dbReference>
<evidence type="ECO:0000313" key="7">
    <source>
        <dbReference type="Proteomes" id="UP000792457"/>
    </source>
</evidence>
<keyword evidence="1" id="KW-0444">Lipid biosynthesis</keyword>
<dbReference type="Gene3D" id="3.90.1200.10">
    <property type="match status" value="1"/>
</dbReference>
<reference evidence="6" key="1">
    <citation type="submission" date="2013-04" db="EMBL/GenBank/DDBJ databases">
        <authorList>
            <person name="Qu J."/>
            <person name="Murali S.C."/>
            <person name="Bandaranaike D."/>
            <person name="Bellair M."/>
            <person name="Blankenburg K."/>
            <person name="Chao H."/>
            <person name="Dinh H."/>
            <person name="Doddapaneni H."/>
            <person name="Downs B."/>
            <person name="Dugan-Rocha S."/>
            <person name="Elkadiri S."/>
            <person name="Gnanaolivu R.D."/>
            <person name="Hernandez B."/>
            <person name="Javaid M."/>
            <person name="Jayaseelan J.C."/>
            <person name="Lee S."/>
            <person name="Li M."/>
            <person name="Ming W."/>
            <person name="Munidasa M."/>
            <person name="Muniz J."/>
            <person name="Nguyen L."/>
            <person name="Ongeri F."/>
            <person name="Osuji N."/>
            <person name="Pu L.-L."/>
            <person name="Puazo M."/>
            <person name="Qu C."/>
            <person name="Quiroz J."/>
            <person name="Raj R."/>
            <person name="Weissenberger G."/>
            <person name="Xin Y."/>
            <person name="Zou X."/>
            <person name="Han Y."/>
            <person name="Richards S."/>
            <person name="Worley K."/>
            <person name="Muzny D."/>
            <person name="Gibbs R."/>
        </authorList>
    </citation>
    <scope>NUCLEOTIDE SEQUENCE</scope>
    <source>
        <strain evidence="6">Sampled in the wild</strain>
    </source>
</reference>
<dbReference type="AlphaFoldDB" id="A0A8K0NY80"/>
<sequence length="314" mass="36072">MFTDGITNKLVGCKDASVSDEMVLVRVYGQKTDLLIDRAAETRNMKVMHEAGYAPRLYATFENGLVYEFIPGVVLTTETVKSPFVYPLVARMLAQMHCLELTKPPSEKNGMVENGHGGQREPFLWKKAASFMELVPVAFQESEKQARYKKLIPSKEALHNEWAMLQKELQGIGSPVVFCHNDLLLGNVIYKDNKVTFIDYEYADYNYQAFDIGNHFNEFAGVDTVDYSLYPSREFQMAWLCIYLEAFKENYPIKKNNICQHCMKEGEYCDSVCEREVNELYIQVNKFSLASNLFWGIWALIQAEHSTIDFDFLG</sequence>